<dbReference type="InterPro" id="IPR001940">
    <property type="entry name" value="Peptidase_S1C"/>
</dbReference>
<keyword evidence="4" id="KW-0812">Transmembrane</keyword>
<evidence type="ECO:0000313" key="6">
    <source>
        <dbReference type="EMBL" id="CAB4625213.1"/>
    </source>
</evidence>
<evidence type="ECO:0000256" key="1">
    <source>
        <dbReference type="ARBA" id="ARBA00010541"/>
    </source>
</evidence>
<evidence type="ECO:0000256" key="3">
    <source>
        <dbReference type="ARBA" id="ARBA00022801"/>
    </source>
</evidence>
<keyword evidence="3" id="KW-0378">Hydrolase</keyword>
<dbReference type="Gene3D" id="2.40.10.10">
    <property type="entry name" value="Trypsin-like serine proteases"/>
    <property type="match status" value="2"/>
</dbReference>
<dbReference type="SUPFAM" id="SSF50494">
    <property type="entry name" value="Trypsin-like serine proteases"/>
    <property type="match status" value="1"/>
</dbReference>
<dbReference type="InterPro" id="IPR036034">
    <property type="entry name" value="PDZ_sf"/>
</dbReference>
<keyword evidence="4" id="KW-1133">Transmembrane helix</keyword>
<dbReference type="PANTHER" id="PTHR43343">
    <property type="entry name" value="PEPTIDASE S12"/>
    <property type="match status" value="1"/>
</dbReference>
<dbReference type="EMBL" id="CAEZVM010000004">
    <property type="protein sequence ID" value="CAB4625213.1"/>
    <property type="molecule type" value="Genomic_DNA"/>
</dbReference>
<dbReference type="Pfam" id="PF13365">
    <property type="entry name" value="Trypsin_2"/>
    <property type="match status" value="1"/>
</dbReference>
<dbReference type="SMART" id="SM00228">
    <property type="entry name" value="PDZ"/>
    <property type="match status" value="1"/>
</dbReference>
<protein>
    <submittedName>
        <fullName evidence="6">Unannotated protein</fullName>
    </submittedName>
</protein>
<gene>
    <name evidence="6" type="ORF">UFOPK2032_00185</name>
</gene>
<dbReference type="AlphaFoldDB" id="A0A6J6ILF6"/>
<keyword evidence="2" id="KW-0645">Protease</keyword>
<dbReference type="Pfam" id="PF13180">
    <property type="entry name" value="PDZ_2"/>
    <property type="match status" value="1"/>
</dbReference>
<dbReference type="InterPro" id="IPR043504">
    <property type="entry name" value="Peptidase_S1_PA_chymotrypsin"/>
</dbReference>
<dbReference type="Gene3D" id="2.30.42.10">
    <property type="match status" value="1"/>
</dbReference>
<dbReference type="GO" id="GO:0006508">
    <property type="term" value="P:proteolysis"/>
    <property type="evidence" value="ECO:0007669"/>
    <property type="project" value="UniProtKB-KW"/>
</dbReference>
<dbReference type="SUPFAM" id="SSF50156">
    <property type="entry name" value="PDZ domain-like"/>
    <property type="match status" value="1"/>
</dbReference>
<dbReference type="InterPro" id="IPR051201">
    <property type="entry name" value="Chloro_Bact_Ser_Proteases"/>
</dbReference>
<reference evidence="6" key="1">
    <citation type="submission" date="2020-05" db="EMBL/GenBank/DDBJ databases">
        <authorList>
            <person name="Chiriac C."/>
            <person name="Salcher M."/>
            <person name="Ghai R."/>
            <person name="Kavagutti S V."/>
        </authorList>
    </citation>
    <scope>NUCLEOTIDE SEQUENCE</scope>
</reference>
<dbReference type="PRINTS" id="PR00834">
    <property type="entry name" value="PROTEASES2C"/>
</dbReference>
<sequence>MTKDKLDPNSLSRKNGYNKQFLFETEAVLPAAKVKTKLLREKRLTFFTATSAALMGALIGASVGAGAGVVANNYLTRPAAIVVNNLENVNWATAASATASPSVVTIRVSGQSSGGNGSGVVLSKDGYILTNSHVVSIDGTTDNVRLTVRTSDGGVFAAKLVGADPTNDLAIVKITPTKPLVPIQYADSSKLNVGDQVVAIGAPLGLEATVTRGIISALNRTIQVASSASPDQSSLEFWSGDTGLPINLSVIQTDAAINPGNSGGALINDRGELVGINVAIATAGASSQAGNIGVGFAIPANVAKRISEEIISQGAASHGLLGALVSDAMSSDNGAGFSVGVEVVEVTAGGAAEAAGIKAKDVIVSINGKPVTTASELTASVRQEPAGARVKIELLRDSVKMSFDVVLQDANESN</sequence>
<dbReference type="InterPro" id="IPR009003">
    <property type="entry name" value="Peptidase_S1_PA"/>
</dbReference>
<feature type="domain" description="PDZ" evidence="5">
    <location>
        <begin position="310"/>
        <end position="398"/>
    </location>
</feature>
<evidence type="ECO:0000256" key="4">
    <source>
        <dbReference type="SAM" id="Phobius"/>
    </source>
</evidence>
<dbReference type="PANTHER" id="PTHR43343:SF3">
    <property type="entry name" value="PROTEASE DO-LIKE 8, CHLOROPLASTIC"/>
    <property type="match status" value="1"/>
</dbReference>
<keyword evidence="4" id="KW-0472">Membrane</keyword>
<dbReference type="GO" id="GO:0004252">
    <property type="term" value="F:serine-type endopeptidase activity"/>
    <property type="evidence" value="ECO:0007669"/>
    <property type="project" value="InterPro"/>
</dbReference>
<dbReference type="PROSITE" id="PS50106">
    <property type="entry name" value="PDZ"/>
    <property type="match status" value="1"/>
</dbReference>
<name>A0A6J6ILF6_9ZZZZ</name>
<evidence type="ECO:0000259" key="5">
    <source>
        <dbReference type="PROSITE" id="PS50106"/>
    </source>
</evidence>
<feature type="transmembrane region" description="Helical" evidence="4">
    <location>
        <begin position="44"/>
        <end position="71"/>
    </location>
</feature>
<dbReference type="InterPro" id="IPR001478">
    <property type="entry name" value="PDZ"/>
</dbReference>
<accession>A0A6J6ILF6</accession>
<comment type="similarity">
    <text evidence="1">Belongs to the peptidase S1C family.</text>
</comment>
<evidence type="ECO:0000256" key="2">
    <source>
        <dbReference type="ARBA" id="ARBA00022670"/>
    </source>
</evidence>
<proteinExistence type="inferred from homology"/>
<organism evidence="6">
    <name type="scientific">freshwater metagenome</name>
    <dbReference type="NCBI Taxonomy" id="449393"/>
    <lineage>
        <taxon>unclassified sequences</taxon>
        <taxon>metagenomes</taxon>
        <taxon>ecological metagenomes</taxon>
    </lineage>
</organism>